<evidence type="ECO:0000313" key="1">
    <source>
        <dbReference type="EMBL" id="CAP52745.1"/>
    </source>
</evidence>
<protein>
    <submittedName>
        <fullName evidence="1">Uncharacterized protein</fullName>
    </submittedName>
</protein>
<accession>B0RTF6</accession>
<dbReference type="HOGENOM" id="CLU_3350446_0_0_6"/>
<sequence length="37" mass="4267">MSRRRLKLLEKLAGSGWTNVLPTLCYSRNRTPVHRVG</sequence>
<dbReference type="AlphaFoldDB" id="B0RTF6"/>
<reference evidence="1 2" key="1">
    <citation type="journal article" date="2008" name="J. Biotechnol.">
        <title>The genome of Xanthomonas campestris pv. campestris B100 and its use for the reconstruction of metabolic pathways involved in xanthan biosynthesis.</title>
        <authorList>
            <person name="Vorholter F.J."/>
            <person name="Schneiker S."/>
            <person name="Goesmann A."/>
            <person name="Krause L."/>
            <person name="Bekel T."/>
            <person name="Kaiser O."/>
            <person name="Linke B."/>
            <person name="Patschkowski T."/>
            <person name="Ruckert C."/>
            <person name="Schmid J."/>
            <person name="Sidhu V.K."/>
            <person name="Sieber V."/>
            <person name="Tauch A."/>
            <person name="Watt S.A."/>
            <person name="Weisshaar B."/>
            <person name="Becker A."/>
            <person name="Niehaus K."/>
            <person name="Puhler A."/>
        </authorList>
    </citation>
    <scope>NUCLEOTIDE SEQUENCE [LARGE SCALE GENOMIC DNA]</scope>
    <source>
        <strain evidence="1 2">B100</strain>
    </source>
</reference>
<proteinExistence type="predicted"/>
<organism evidence="1 2">
    <name type="scientific">Xanthomonas campestris pv. campestris (strain B100)</name>
    <dbReference type="NCBI Taxonomy" id="509169"/>
    <lineage>
        <taxon>Bacteria</taxon>
        <taxon>Pseudomonadati</taxon>
        <taxon>Pseudomonadota</taxon>
        <taxon>Gammaproteobacteria</taxon>
        <taxon>Lysobacterales</taxon>
        <taxon>Lysobacteraceae</taxon>
        <taxon>Xanthomonas</taxon>
    </lineage>
</organism>
<dbReference type="KEGG" id="xca:xcc-b100_3380"/>
<evidence type="ECO:0000313" key="2">
    <source>
        <dbReference type="Proteomes" id="UP000001188"/>
    </source>
</evidence>
<gene>
    <name evidence="1" type="ORF">XCCB100_3380</name>
</gene>
<dbReference type="EMBL" id="AM920689">
    <property type="protein sequence ID" value="CAP52745.1"/>
    <property type="molecule type" value="Genomic_DNA"/>
</dbReference>
<name>B0RTF6_XANCB</name>
<dbReference type="Proteomes" id="UP000001188">
    <property type="component" value="Chromosome"/>
</dbReference>